<dbReference type="CDD" id="cd02440">
    <property type="entry name" value="AdoMet_MTases"/>
    <property type="match status" value="1"/>
</dbReference>
<organism evidence="2 3">
    <name type="scientific">Methylomonas koyamae</name>
    <dbReference type="NCBI Taxonomy" id="702114"/>
    <lineage>
        <taxon>Bacteria</taxon>
        <taxon>Pseudomonadati</taxon>
        <taxon>Pseudomonadota</taxon>
        <taxon>Gammaproteobacteria</taxon>
        <taxon>Methylococcales</taxon>
        <taxon>Methylococcaceae</taxon>
        <taxon>Methylomonas</taxon>
    </lineage>
</organism>
<keyword evidence="2" id="KW-0489">Methyltransferase</keyword>
<name>A0A177N7F5_9GAMM</name>
<dbReference type="GO" id="GO:0008757">
    <property type="term" value="F:S-adenosylmethionine-dependent methyltransferase activity"/>
    <property type="evidence" value="ECO:0007669"/>
    <property type="project" value="InterPro"/>
</dbReference>
<sequence>MTNDKHHRTLVAGQFGDHARDYLASTTHAQGEDLVRMDEIIGARSPGAGLDLGCGAGHVAFRLSPLSQQVVAFDLSDAMLAVVDAEAKRRGLHNISIQAGSAETLPFTDAGFDWVVSRYSAHHWTEAAAAVAEMRRVLRPNGLILLMDVLSPGTPLLDTWLQSLELLRDPSHVRDRSLAEWQALLAAAGFRTASVQTFRLPLAFSAWIERMGTPFTHVSALRSLQQGAPREVADYFAIEADGSFTVDTVLIAAEATRDRS</sequence>
<evidence type="ECO:0000259" key="1">
    <source>
        <dbReference type="Pfam" id="PF08241"/>
    </source>
</evidence>
<comment type="caution">
    <text evidence="2">The sequence shown here is derived from an EMBL/GenBank/DDBJ whole genome shotgun (WGS) entry which is preliminary data.</text>
</comment>
<gene>
    <name evidence="2" type="ORF">A1507_15960</name>
</gene>
<evidence type="ECO:0000313" key="2">
    <source>
        <dbReference type="EMBL" id="OAI13988.1"/>
    </source>
</evidence>
<dbReference type="Proteomes" id="UP000077857">
    <property type="component" value="Unassembled WGS sequence"/>
</dbReference>
<dbReference type="RefSeq" id="WP_064041232.1">
    <property type="nucleotide sequence ID" value="NZ_LUUJ01000094.1"/>
</dbReference>
<dbReference type="InterPro" id="IPR013216">
    <property type="entry name" value="Methyltransf_11"/>
</dbReference>
<dbReference type="OrthoDB" id="529208at2"/>
<keyword evidence="2" id="KW-0808">Transferase</keyword>
<dbReference type="AlphaFoldDB" id="A0A177N7F5"/>
<dbReference type="EMBL" id="LUUJ01000094">
    <property type="protein sequence ID" value="OAI13988.1"/>
    <property type="molecule type" value="Genomic_DNA"/>
</dbReference>
<proteinExistence type="predicted"/>
<reference evidence="2 3" key="1">
    <citation type="submission" date="2016-03" db="EMBL/GenBank/DDBJ databases">
        <authorList>
            <person name="Ploux O."/>
        </authorList>
    </citation>
    <scope>NUCLEOTIDE SEQUENCE [LARGE SCALE GENOMIC DNA]</scope>
    <source>
        <strain evidence="2 3">R-45378</strain>
    </source>
</reference>
<dbReference type="PANTHER" id="PTHR43591">
    <property type="entry name" value="METHYLTRANSFERASE"/>
    <property type="match status" value="1"/>
</dbReference>
<dbReference type="Pfam" id="PF08241">
    <property type="entry name" value="Methyltransf_11"/>
    <property type="match status" value="1"/>
</dbReference>
<dbReference type="InterPro" id="IPR029063">
    <property type="entry name" value="SAM-dependent_MTases_sf"/>
</dbReference>
<evidence type="ECO:0000313" key="3">
    <source>
        <dbReference type="Proteomes" id="UP000077857"/>
    </source>
</evidence>
<dbReference type="GO" id="GO:0032259">
    <property type="term" value="P:methylation"/>
    <property type="evidence" value="ECO:0007669"/>
    <property type="project" value="UniProtKB-KW"/>
</dbReference>
<dbReference type="Gene3D" id="3.40.50.150">
    <property type="entry name" value="Vaccinia Virus protein VP39"/>
    <property type="match status" value="1"/>
</dbReference>
<feature type="domain" description="Methyltransferase type 11" evidence="1">
    <location>
        <begin position="50"/>
        <end position="145"/>
    </location>
</feature>
<accession>A0A177N7F5</accession>
<dbReference type="SUPFAM" id="SSF53335">
    <property type="entry name" value="S-adenosyl-L-methionine-dependent methyltransferases"/>
    <property type="match status" value="1"/>
</dbReference>
<protein>
    <submittedName>
        <fullName evidence="2">SAM-dependent methyltransferase</fullName>
    </submittedName>
</protein>